<dbReference type="EMBL" id="JAMWMR010000007">
    <property type="protein sequence ID" value="MCN9241482.1"/>
    <property type="molecule type" value="Genomic_DNA"/>
</dbReference>
<evidence type="ECO:0000256" key="2">
    <source>
        <dbReference type="SAM" id="Phobius"/>
    </source>
</evidence>
<accession>A0ABT0ZD30</accession>
<evidence type="ECO:0000256" key="3">
    <source>
        <dbReference type="SAM" id="SignalP"/>
    </source>
</evidence>
<feature type="compositionally biased region" description="Low complexity" evidence="1">
    <location>
        <begin position="35"/>
        <end position="49"/>
    </location>
</feature>
<feature type="signal peptide" evidence="3">
    <location>
        <begin position="1"/>
        <end position="29"/>
    </location>
</feature>
<keyword evidence="2" id="KW-0472">Membrane</keyword>
<dbReference type="Proteomes" id="UP001523219">
    <property type="component" value="Unassembled WGS sequence"/>
</dbReference>
<dbReference type="RefSeq" id="WP_252424697.1">
    <property type="nucleotide sequence ID" value="NZ_JAMWMR010000007.1"/>
</dbReference>
<protein>
    <submittedName>
        <fullName evidence="4">LPXTG cell wall anchor domain-containing protein</fullName>
    </submittedName>
</protein>
<dbReference type="InterPro" id="IPR006311">
    <property type="entry name" value="TAT_signal"/>
</dbReference>
<reference evidence="4 5" key="1">
    <citation type="submission" date="2022-05" db="EMBL/GenBank/DDBJ databases">
        <title>Streptomyces sp. nov. RY43-2 isolated from soil of a peat swamp forest.</title>
        <authorList>
            <person name="Kanchanasin P."/>
            <person name="Tanasupawat S."/>
            <person name="Phongsopitanun W."/>
        </authorList>
    </citation>
    <scope>NUCLEOTIDE SEQUENCE [LARGE SCALE GENOMIC DNA]</scope>
    <source>
        <strain evidence="4 5">RY43-2</strain>
    </source>
</reference>
<keyword evidence="5" id="KW-1185">Reference proteome</keyword>
<feature type="compositionally biased region" description="Polar residues" evidence="1">
    <location>
        <begin position="306"/>
        <end position="316"/>
    </location>
</feature>
<gene>
    <name evidence="4" type="ORF">NGF19_11890</name>
</gene>
<feature type="compositionally biased region" description="Low complexity" evidence="1">
    <location>
        <begin position="69"/>
        <end position="86"/>
    </location>
</feature>
<keyword evidence="2" id="KW-1133">Transmembrane helix</keyword>
<name>A0ABT0ZD30_9ACTN</name>
<proteinExistence type="predicted"/>
<evidence type="ECO:0000313" key="4">
    <source>
        <dbReference type="EMBL" id="MCN9241482.1"/>
    </source>
</evidence>
<feature type="region of interest" description="Disordered" evidence="1">
    <location>
        <begin position="30"/>
        <end position="124"/>
    </location>
</feature>
<dbReference type="PROSITE" id="PS51318">
    <property type="entry name" value="TAT"/>
    <property type="match status" value="1"/>
</dbReference>
<feature type="compositionally biased region" description="Low complexity" evidence="1">
    <location>
        <begin position="93"/>
        <end position="111"/>
    </location>
</feature>
<feature type="region of interest" description="Disordered" evidence="1">
    <location>
        <begin position="280"/>
        <end position="316"/>
    </location>
</feature>
<organism evidence="4 5">
    <name type="scientific">Streptomyces macrolidinus</name>
    <dbReference type="NCBI Taxonomy" id="2952607"/>
    <lineage>
        <taxon>Bacteria</taxon>
        <taxon>Bacillati</taxon>
        <taxon>Actinomycetota</taxon>
        <taxon>Actinomycetes</taxon>
        <taxon>Kitasatosporales</taxon>
        <taxon>Streptomycetaceae</taxon>
        <taxon>Streptomyces</taxon>
    </lineage>
</organism>
<keyword evidence="2" id="KW-0812">Transmembrane</keyword>
<keyword evidence="3" id="KW-0732">Signal</keyword>
<feature type="transmembrane region" description="Helical" evidence="2">
    <location>
        <begin position="324"/>
        <end position="346"/>
    </location>
</feature>
<sequence>MKLRRAMVTAAATAVIAPLALLSAPVAFASDEEPGTSSSSPAATESTPADDSTPDAPESTPATDEPSSSAPETTPATDEPSSSAPESTPPTDEPTSSPSESAPASPSPSASVGDDDGFDPYNDCKSLDLDENLTGTISGLPSKIVAGSGWHNFKFVVKNDSDKDLKNVWVNAFTEYNDDTNPDDSLAFDLATLQVKQNGSWNDTYHEAYGNTTLTGTFSAILGSLEAHTTATLDMRVSVKASAPAGSSFALSQAVYAGEGGSCYGNGDFYDFEVLGAGSKTPGDVKEATPTGKKPKAVDQRVKPQGGTTKEVTGSLAETGSSSMLPTIGLVGGVAVVAGAGVVFAVRRRKTGSQVA</sequence>
<comment type="caution">
    <text evidence="4">The sequence shown here is derived from an EMBL/GenBank/DDBJ whole genome shotgun (WGS) entry which is preliminary data.</text>
</comment>
<dbReference type="NCBIfam" id="NF041528">
    <property type="entry name" value="strep_LAETG"/>
    <property type="match status" value="1"/>
</dbReference>
<dbReference type="NCBIfam" id="TIGR01167">
    <property type="entry name" value="LPXTG_anchor"/>
    <property type="match status" value="1"/>
</dbReference>
<feature type="chain" id="PRO_5046780874" evidence="3">
    <location>
        <begin position="30"/>
        <end position="356"/>
    </location>
</feature>
<evidence type="ECO:0000256" key="1">
    <source>
        <dbReference type="SAM" id="MobiDB-lite"/>
    </source>
</evidence>
<evidence type="ECO:0000313" key="5">
    <source>
        <dbReference type="Proteomes" id="UP001523219"/>
    </source>
</evidence>